<dbReference type="AlphaFoldDB" id="A0A9P1DQW5"/>
<dbReference type="OrthoDB" id="10422478at2759"/>
<dbReference type="EMBL" id="CAMXCT010005735">
    <property type="protein sequence ID" value="CAI4013143.1"/>
    <property type="molecule type" value="Genomic_DNA"/>
</dbReference>
<sequence>MAGVVQRTLDIPEMQMMVEFPGDPGGLDYHHRIFWYRVDRATWIVSTPDYDVYEDYDQMTVIPLPRNGNYPAGYAGQMYIPDNGALMQEYAEMKRQAEALAVVRGCTDRPGAPVGEVAVAGQWRVADVDSKMFGDIIPNSDLSDAANNVILSHAGVSKRLHVKDGNIFTLELVTDFDRWKELKRPGLPGGDAGDLRLLSCTRLASGKRQLGLSKALELMTDTKFEDWPHRGPKSCREFLESVSEHGGDLTTYHASFLRKSGLSDNSAAAHEYKNLLSVLRYALSYDQLDVSNLASIEQVTRRILEIQVAVRRNPRHPTFDAFDYAARGSIDEVGGARATTYNEWMAEQQKIEAKTLKSTREWREEQNAERRRANRTHEADDEDDDEADPSKKKKTKKKKKGGAPSGAANSPHHGRVQNELFPLPVPRWRHQGSRSAMALSGVIDGGEAFGRRMTGRPTSLQSSILRRLAEKLQIYGTCPAEMTPKSALEDVLKSKDLYSLESSAVAPYDLNLLKVAKTDTIPKPAIQLLPEREADMLSNPDLHIVRSESEIKRWMQDNADFQPYWDKTLREDRAARLGLYRKLADKGLLGFRARIQCKVGLFFVWRASKKGIRLIVDCRMPNGCHCKPDKTRLGGAAALAELDTLVDDGDLPLIAEGYGGPVELPAKLFGNTGDVSDAFYQFSVEPLCEWFGLDDLVRADEFGLDTVWDSSIGQYVQLRPHDKVFPVFLGMPQGWAWALHFCNTAVEYGMSKSIPAMQHLKEGLPAPDIRRGPVSSVYVDNIWLIFQVDVDLGAGYCDDMYCGDSSTYGYCFQRTAATVKEQRQLAKFHERWRFFEVEAFAPVDERRHQSWSAELETPDLQYVHWLHERLGLPRPGSGELDRGTRTLRCGDQPRKQRSFSVTGLVPPVPDEIVEPEHWQTLVQRKWNFDEPIHMKEARVALMTLRRESKKKESHGKRLVTLCDNMAAVCAFDKGRAKVFSLLTQCRRSAAIQFATGIRWVLRYVETSRNPSDYGSRHFDPKAIGGNKQRGNRASAPCIQPEAMSEGFVPSVGSQCQSAQSRLCARTQFVRSAKTSSSVVCEAPAVLELFSGSSRLTRAMKSKGLREIYKGGNQLWSATAAGPEVSLW</sequence>
<feature type="compositionally biased region" description="Basic and acidic residues" evidence="1">
    <location>
        <begin position="356"/>
        <end position="378"/>
    </location>
</feature>
<protein>
    <submittedName>
        <fullName evidence="2">Uncharacterized protein</fullName>
    </submittedName>
</protein>
<keyword evidence="4" id="KW-1185">Reference proteome</keyword>
<comment type="caution">
    <text evidence="2">The sequence shown here is derived from an EMBL/GenBank/DDBJ whole genome shotgun (WGS) entry which is preliminary data.</text>
</comment>
<evidence type="ECO:0000313" key="3">
    <source>
        <dbReference type="EMBL" id="CAL4800455.1"/>
    </source>
</evidence>
<reference evidence="2" key="1">
    <citation type="submission" date="2022-10" db="EMBL/GenBank/DDBJ databases">
        <authorList>
            <person name="Chen Y."/>
            <person name="Dougan E. K."/>
            <person name="Chan C."/>
            <person name="Rhodes N."/>
            <person name="Thang M."/>
        </authorList>
    </citation>
    <scope>NUCLEOTIDE SEQUENCE</scope>
</reference>
<feature type="compositionally biased region" description="Basic residues" evidence="1">
    <location>
        <begin position="391"/>
        <end position="401"/>
    </location>
</feature>
<dbReference type="EMBL" id="CAMXCT020005735">
    <property type="protein sequence ID" value="CAL1166518.1"/>
    <property type="molecule type" value="Genomic_DNA"/>
</dbReference>
<name>A0A9P1DQW5_9DINO</name>
<dbReference type="Proteomes" id="UP001152797">
    <property type="component" value="Unassembled WGS sequence"/>
</dbReference>
<dbReference type="EMBL" id="CAMXCT030005735">
    <property type="protein sequence ID" value="CAL4800455.1"/>
    <property type="molecule type" value="Genomic_DNA"/>
</dbReference>
<evidence type="ECO:0000313" key="4">
    <source>
        <dbReference type="Proteomes" id="UP001152797"/>
    </source>
</evidence>
<feature type="region of interest" description="Disordered" evidence="1">
    <location>
        <begin position="1014"/>
        <end position="1033"/>
    </location>
</feature>
<evidence type="ECO:0000256" key="1">
    <source>
        <dbReference type="SAM" id="MobiDB-lite"/>
    </source>
</evidence>
<gene>
    <name evidence="2" type="ORF">C1SCF055_LOCUS38139</name>
</gene>
<proteinExistence type="predicted"/>
<accession>A0A9P1DQW5</accession>
<organism evidence="2">
    <name type="scientific">Cladocopium goreaui</name>
    <dbReference type="NCBI Taxonomy" id="2562237"/>
    <lineage>
        <taxon>Eukaryota</taxon>
        <taxon>Sar</taxon>
        <taxon>Alveolata</taxon>
        <taxon>Dinophyceae</taxon>
        <taxon>Suessiales</taxon>
        <taxon>Symbiodiniaceae</taxon>
        <taxon>Cladocopium</taxon>
    </lineage>
</organism>
<reference evidence="3 4" key="2">
    <citation type="submission" date="2024-05" db="EMBL/GenBank/DDBJ databases">
        <authorList>
            <person name="Chen Y."/>
            <person name="Shah S."/>
            <person name="Dougan E. K."/>
            <person name="Thang M."/>
            <person name="Chan C."/>
        </authorList>
    </citation>
    <scope>NUCLEOTIDE SEQUENCE [LARGE SCALE GENOMIC DNA]</scope>
</reference>
<feature type="region of interest" description="Disordered" evidence="1">
    <location>
        <begin position="356"/>
        <end position="418"/>
    </location>
</feature>
<evidence type="ECO:0000313" key="2">
    <source>
        <dbReference type="EMBL" id="CAI4013143.1"/>
    </source>
</evidence>